<dbReference type="HOGENOM" id="CLU_3375983_0_0_6"/>
<proteinExistence type="predicted"/>
<gene>
    <name evidence="1" type="ordered locus">swp_4964</name>
</gene>
<dbReference type="AlphaFoldDB" id="B8CVA4"/>
<dbReference type="EMBL" id="CP000472">
    <property type="protein sequence ID" value="ACJ31580.1"/>
    <property type="molecule type" value="Genomic_DNA"/>
</dbReference>
<name>B8CVA4_SHEPW</name>
<keyword evidence="2" id="KW-1185">Reference proteome</keyword>
<accession>B8CVA4</accession>
<evidence type="ECO:0000313" key="2">
    <source>
        <dbReference type="Proteomes" id="UP000000753"/>
    </source>
</evidence>
<protein>
    <submittedName>
        <fullName evidence="1">Uncharacterized protein</fullName>
    </submittedName>
</protein>
<sequence>MIKLAKHYKKAAPSLQTVSFMLPNISSAYGYYFT</sequence>
<organism evidence="1 2">
    <name type="scientific">Shewanella piezotolerans (strain WP3 / JCM 13877)</name>
    <dbReference type="NCBI Taxonomy" id="225849"/>
    <lineage>
        <taxon>Bacteria</taxon>
        <taxon>Pseudomonadati</taxon>
        <taxon>Pseudomonadota</taxon>
        <taxon>Gammaproteobacteria</taxon>
        <taxon>Alteromonadales</taxon>
        <taxon>Shewanellaceae</taxon>
        <taxon>Shewanella</taxon>
    </lineage>
</organism>
<reference evidence="1 2" key="1">
    <citation type="journal article" date="2008" name="PLoS ONE">
        <title>Environmental adaptation: genomic analysis of the piezotolerant and psychrotolerant deep-sea iron reducing bacterium Shewanella piezotolerans WP3.</title>
        <authorList>
            <person name="Wang F."/>
            <person name="Wang J."/>
            <person name="Jian H."/>
            <person name="Zhang B."/>
            <person name="Li S."/>
            <person name="Wang F."/>
            <person name="Zeng X."/>
            <person name="Gao L."/>
            <person name="Bartlett D.H."/>
            <person name="Yu J."/>
            <person name="Hu S."/>
            <person name="Xiao X."/>
        </authorList>
    </citation>
    <scope>NUCLEOTIDE SEQUENCE [LARGE SCALE GENOMIC DNA]</scope>
    <source>
        <strain evidence="2">WP3 / JCM 13877</strain>
    </source>
</reference>
<dbReference type="Proteomes" id="UP000000753">
    <property type="component" value="Chromosome"/>
</dbReference>
<evidence type="ECO:0000313" key="1">
    <source>
        <dbReference type="EMBL" id="ACJ31580.1"/>
    </source>
</evidence>
<dbReference type="KEGG" id="swp:swp_4964"/>